<feature type="transmembrane region" description="Helical" evidence="1">
    <location>
        <begin position="77"/>
        <end position="97"/>
    </location>
</feature>
<dbReference type="KEGG" id="stae:HNV11_02945"/>
<protein>
    <submittedName>
        <fullName evidence="2">DUF4199 domain-containing protein</fullName>
    </submittedName>
</protein>
<dbReference type="EMBL" id="CP053435">
    <property type="protein sequence ID" value="QJW88402.1"/>
    <property type="molecule type" value="Genomic_DNA"/>
</dbReference>
<dbReference type="Proteomes" id="UP000502756">
    <property type="component" value="Chromosome"/>
</dbReference>
<gene>
    <name evidence="2" type="ORF">HNV11_02945</name>
</gene>
<proteinExistence type="predicted"/>
<dbReference type="AlphaFoldDB" id="A0A6M5Y6S6"/>
<keyword evidence="1" id="KW-1133">Transmembrane helix</keyword>
<evidence type="ECO:0000313" key="3">
    <source>
        <dbReference type="Proteomes" id="UP000502756"/>
    </source>
</evidence>
<keyword evidence="3" id="KW-1185">Reference proteome</keyword>
<keyword evidence="1" id="KW-0812">Transmembrane</keyword>
<sequence length="172" mass="18667">MNEEPSTARVALKWGLILGVAQILFSTFLFLTDGIGNASLGYVSYALSIAGIVLVMRDFRTLNGGYMSYGQGLSLGTLTAAVSGFLSSLFSVFYMTVIDTGVMGRVIEKTREQLEDRGVPDDQIDQQMQVVQMFQSPGLLFVFGIIGAAIGGLIFSLIIAAFMRRNRATPFE</sequence>
<feature type="transmembrane region" description="Helical" evidence="1">
    <location>
        <begin position="38"/>
        <end position="56"/>
    </location>
</feature>
<organism evidence="2 3">
    <name type="scientific">Spirosoma taeanense</name>
    <dbReference type="NCBI Taxonomy" id="2735870"/>
    <lineage>
        <taxon>Bacteria</taxon>
        <taxon>Pseudomonadati</taxon>
        <taxon>Bacteroidota</taxon>
        <taxon>Cytophagia</taxon>
        <taxon>Cytophagales</taxon>
        <taxon>Cytophagaceae</taxon>
        <taxon>Spirosoma</taxon>
    </lineage>
</organism>
<reference evidence="2 3" key="1">
    <citation type="submission" date="2020-05" db="EMBL/GenBank/DDBJ databases">
        <title>Genome sequencing of Spirosoma sp. TS118.</title>
        <authorList>
            <person name="Lee J.-H."/>
            <person name="Jeong S."/>
            <person name="Zhao L."/>
            <person name="Jung J.-H."/>
            <person name="Kim M.-K."/>
            <person name="Lim S."/>
        </authorList>
    </citation>
    <scope>NUCLEOTIDE SEQUENCE [LARGE SCALE GENOMIC DNA]</scope>
    <source>
        <strain evidence="2 3">TS118</strain>
    </source>
</reference>
<feature type="transmembrane region" description="Helical" evidence="1">
    <location>
        <begin position="138"/>
        <end position="162"/>
    </location>
</feature>
<dbReference type="RefSeq" id="WP_171738236.1">
    <property type="nucleotide sequence ID" value="NZ_CP053435.1"/>
</dbReference>
<evidence type="ECO:0000256" key="1">
    <source>
        <dbReference type="SAM" id="Phobius"/>
    </source>
</evidence>
<name>A0A6M5Y6S6_9BACT</name>
<dbReference type="Pfam" id="PF13858">
    <property type="entry name" value="DUF4199"/>
    <property type="match status" value="1"/>
</dbReference>
<dbReference type="InterPro" id="IPR025250">
    <property type="entry name" value="DUF4199"/>
</dbReference>
<evidence type="ECO:0000313" key="2">
    <source>
        <dbReference type="EMBL" id="QJW88402.1"/>
    </source>
</evidence>
<keyword evidence="1" id="KW-0472">Membrane</keyword>
<accession>A0A6M5Y6S6</accession>
<feature type="transmembrane region" description="Helical" evidence="1">
    <location>
        <begin position="12"/>
        <end position="32"/>
    </location>
</feature>